<keyword evidence="6" id="KW-0131">Cell cycle</keyword>
<dbReference type="Gene3D" id="2.30.31.20">
    <property type="entry name" value="Sporulation-specific cell division protein SsgB"/>
    <property type="match status" value="1"/>
</dbReference>
<dbReference type="Pfam" id="PF04686">
    <property type="entry name" value="SsgA"/>
    <property type="match status" value="1"/>
</dbReference>
<keyword evidence="3" id="KW-0132">Cell division</keyword>
<accession>A0ABS4PWZ3</accession>
<comment type="similarity">
    <text evidence="2">Belongs to the SsgA family.</text>
</comment>
<evidence type="ECO:0008006" key="9">
    <source>
        <dbReference type="Google" id="ProtNLM"/>
    </source>
</evidence>
<evidence type="ECO:0000256" key="6">
    <source>
        <dbReference type="ARBA" id="ARBA00023306"/>
    </source>
</evidence>
<dbReference type="Proteomes" id="UP000741013">
    <property type="component" value="Unassembled WGS sequence"/>
</dbReference>
<evidence type="ECO:0000256" key="3">
    <source>
        <dbReference type="ARBA" id="ARBA00022618"/>
    </source>
</evidence>
<keyword evidence="8" id="KW-1185">Reference proteome</keyword>
<evidence type="ECO:0000313" key="7">
    <source>
        <dbReference type="EMBL" id="MBP2183101.1"/>
    </source>
</evidence>
<evidence type="ECO:0000256" key="1">
    <source>
        <dbReference type="ARBA" id="ARBA00004431"/>
    </source>
</evidence>
<dbReference type="InterPro" id="IPR006776">
    <property type="entry name" value="SsgB"/>
</dbReference>
<reference evidence="7 8" key="1">
    <citation type="submission" date="2021-03" db="EMBL/GenBank/DDBJ databases">
        <title>Sequencing the genomes of 1000 actinobacteria strains.</title>
        <authorList>
            <person name="Klenk H.-P."/>
        </authorList>
    </citation>
    <scope>NUCLEOTIDE SEQUENCE [LARGE SCALE GENOMIC DNA]</scope>
    <source>
        <strain evidence="7 8">DSM 45510</strain>
    </source>
</reference>
<organism evidence="7 8">
    <name type="scientific">Amycolatopsis magusensis</name>
    <dbReference type="NCBI Taxonomy" id="882444"/>
    <lineage>
        <taxon>Bacteria</taxon>
        <taxon>Bacillati</taxon>
        <taxon>Actinomycetota</taxon>
        <taxon>Actinomycetes</taxon>
        <taxon>Pseudonocardiales</taxon>
        <taxon>Pseudonocardiaceae</taxon>
        <taxon>Amycolatopsis</taxon>
    </lineage>
</organism>
<name>A0ABS4PWZ3_9PSEU</name>
<dbReference type="EMBL" id="JAGGMS010000001">
    <property type="protein sequence ID" value="MBP2183101.1"/>
    <property type="molecule type" value="Genomic_DNA"/>
</dbReference>
<keyword evidence="4" id="KW-0749">Sporulation</keyword>
<sequence length="133" mass="14444">MNDAVHQHQFVSLSDADAPVLSRFSYSAAEPFAVSLSFQSGDGTWTDWTFARDLLIAGLAGPVGEGDVRIRPELARDEEFFAVEFESPGGYALVELLRIDVETFLEAASGVVPIGTEEAFFDVDALIDELTNV</sequence>
<evidence type="ECO:0000256" key="2">
    <source>
        <dbReference type="ARBA" id="ARBA00009323"/>
    </source>
</evidence>
<evidence type="ECO:0000256" key="5">
    <source>
        <dbReference type="ARBA" id="ARBA00023210"/>
    </source>
</evidence>
<gene>
    <name evidence="7" type="ORF">JOM49_004627</name>
</gene>
<comment type="subcellular location">
    <subcellularLocation>
        <location evidence="1">Cell septum</location>
    </subcellularLocation>
</comment>
<dbReference type="InterPro" id="IPR038658">
    <property type="entry name" value="SsgB_sf"/>
</dbReference>
<evidence type="ECO:0000313" key="8">
    <source>
        <dbReference type="Proteomes" id="UP000741013"/>
    </source>
</evidence>
<dbReference type="RefSeq" id="WP_209666311.1">
    <property type="nucleotide sequence ID" value="NZ_JAGGMS010000001.1"/>
</dbReference>
<protein>
    <recommendedName>
        <fullName evidence="9">Streptomyces sporulation and cell division protein, SsgA</fullName>
    </recommendedName>
</protein>
<keyword evidence="5" id="KW-0717">Septation</keyword>
<evidence type="ECO:0000256" key="4">
    <source>
        <dbReference type="ARBA" id="ARBA00022969"/>
    </source>
</evidence>
<comment type="caution">
    <text evidence="7">The sequence shown here is derived from an EMBL/GenBank/DDBJ whole genome shotgun (WGS) entry which is preliminary data.</text>
</comment>
<proteinExistence type="inferred from homology"/>